<dbReference type="Pfam" id="PF00106">
    <property type="entry name" value="adh_short"/>
    <property type="match status" value="1"/>
</dbReference>
<dbReference type="Proteomes" id="UP000316968">
    <property type="component" value="Chromosome"/>
</dbReference>
<evidence type="ECO:0000313" key="5">
    <source>
        <dbReference type="Proteomes" id="UP000316968"/>
    </source>
</evidence>
<dbReference type="InterPro" id="IPR002347">
    <property type="entry name" value="SDR_fam"/>
</dbReference>
<dbReference type="EMBL" id="CP041217">
    <property type="protein sequence ID" value="QDH22106.1"/>
    <property type="molecule type" value="Genomic_DNA"/>
</dbReference>
<sequence>MSNSPRMSEKVSVVTGAGSGIGRAAALRLAEEGARVALIDRDSQFVESVRAEIEAAGGQAIALTVDISAPAQYREALKEVVSTYGRIDTLFANAGILGVVGPIESIEDDEWDETITNNVKGTFTSVKYAIPYLKEAGKGSIVLTSSLSGTRVFSQKGFSAYSTSKASIAAFGQMAAFELAPSNIRVNVVAPGTIDTNIFSSEDKEPEADDMNTKPVEYPEGTVPLPEGNGKPEQVANLVLFLSSEESDHISGAVVHIDGAESLFVG</sequence>
<gene>
    <name evidence="4" type="ORF">FFV09_15390</name>
</gene>
<reference evidence="4 5" key="1">
    <citation type="submission" date="2019-06" db="EMBL/GenBank/DDBJ databases">
        <title>Saccharibacillus brassicae sp. nov., an endophytic bacterium isolated from Chinese cabbage seeds (Brassica pekinensis).</title>
        <authorList>
            <person name="Jiang L."/>
            <person name="Lee J."/>
            <person name="Kim S.W."/>
        </authorList>
    </citation>
    <scope>NUCLEOTIDE SEQUENCE [LARGE SCALE GENOMIC DNA]</scope>
    <source>
        <strain evidence="5">KCTC 43072 / ATSA2</strain>
    </source>
</reference>
<protein>
    <submittedName>
        <fullName evidence="4">SDR family oxidoreductase</fullName>
    </submittedName>
</protein>
<dbReference type="PRINTS" id="PR00080">
    <property type="entry name" value="SDRFAMILY"/>
</dbReference>
<dbReference type="GO" id="GO:0030497">
    <property type="term" value="P:fatty acid elongation"/>
    <property type="evidence" value="ECO:0007669"/>
    <property type="project" value="TreeGrafter"/>
</dbReference>
<dbReference type="PANTHER" id="PTHR42760:SF123">
    <property type="entry name" value="OXIDOREDUCTASE"/>
    <property type="match status" value="1"/>
</dbReference>
<dbReference type="PROSITE" id="PS00061">
    <property type="entry name" value="ADH_SHORT"/>
    <property type="match status" value="1"/>
</dbReference>
<organism evidence="4 5">
    <name type="scientific">Saccharibacillus brassicae</name>
    <dbReference type="NCBI Taxonomy" id="2583377"/>
    <lineage>
        <taxon>Bacteria</taxon>
        <taxon>Bacillati</taxon>
        <taxon>Bacillota</taxon>
        <taxon>Bacilli</taxon>
        <taxon>Bacillales</taxon>
        <taxon>Paenibacillaceae</taxon>
        <taxon>Saccharibacillus</taxon>
    </lineage>
</organism>
<dbReference type="InterPro" id="IPR036291">
    <property type="entry name" value="NAD(P)-bd_dom_sf"/>
</dbReference>
<dbReference type="FunFam" id="3.40.50.720:FF:000084">
    <property type="entry name" value="Short-chain dehydrogenase reductase"/>
    <property type="match status" value="1"/>
</dbReference>
<dbReference type="InterPro" id="IPR020904">
    <property type="entry name" value="Sc_DH/Rdtase_CS"/>
</dbReference>
<dbReference type="NCBIfam" id="NF004203">
    <property type="entry name" value="PRK05653.2-4"/>
    <property type="match status" value="1"/>
</dbReference>
<dbReference type="AlphaFoldDB" id="A0A4Y6V0A9"/>
<dbReference type="PRINTS" id="PR00081">
    <property type="entry name" value="GDHRDH"/>
</dbReference>
<keyword evidence="5" id="KW-1185">Reference proteome</keyword>
<comment type="similarity">
    <text evidence="1 3">Belongs to the short-chain dehydrogenases/reductases (SDR) family.</text>
</comment>
<dbReference type="GO" id="GO:0016616">
    <property type="term" value="F:oxidoreductase activity, acting on the CH-OH group of donors, NAD or NADP as acceptor"/>
    <property type="evidence" value="ECO:0007669"/>
    <property type="project" value="TreeGrafter"/>
</dbReference>
<evidence type="ECO:0000313" key="4">
    <source>
        <dbReference type="EMBL" id="QDH22106.1"/>
    </source>
</evidence>
<dbReference type="PANTHER" id="PTHR42760">
    <property type="entry name" value="SHORT-CHAIN DEHYDROGENASES/REDUCTASES FAMILY MEMBER"/>
    <property type="match status" value="1"/>
</dbReference>
<dbReference type="OrthoDB" id="9803333at2"/>
<dbReference type="KEGG" id="saca:FFV09_15390"/>
<dbReference type="GO" id="GO:0008206">
    <property type="term" value="P:bile acid metabolic process"/>
    <property type="evidence" value="ECO:0007669"/>
    <property type="project" value="UniProtKB-ARBA"/>
</dbReference>
<evidence type="ECO:0000256" key="1">
    <source>
        <dbReference type="ARBA" id="ARBA00006484"/>
    </source>
</evidence>
<proteinExistence type="inferred from homology"/>
<name>A0A4Y6V0A9_SACBS</name>
<dbReference type="CDD" id="cd05233">
    <property type="entry name" value="SDR_c"/>
    <property type="match status" value="1"/>
</dbReference>
<accession>A0A4Y6V0A9</accession>
<evidence type="ECO:0000256" key="2">
    <source>
        <dbReference type="ARBA" id="ARBA00023002"/>
    </source>
</evidence>
<evidence type="ECO:0000256" key="3">
    <source>
        <dbReference type="RuleBase" id="RU000363"/>
    </source>
</evidence>
<dbReference type="RefSeq" id="WP_141448650.1">
    <property type="nucleotide sequence ID" value="NZ_CP041217.1"/>
</dbReference>
<dbReference type="Gene3D" id="3.40.50.720">
    <property type="entry name" value="NAD(P)-binding Rossmann-like Domain"/>
    <property type="match status" value="1"/>
</dbReference>
<dbReference type="SUPFAM" id="SSF51735">
    <property type="entry name" value="NAD(P)-binding Rossmann-fold domains"/>
    <property type="match status" value="1"/>
</dbReference>
<keyword evidence="2" id="KW-0560">Oxidoreductase</keyword>